<comment type="subcellular location">
    <subcellularLocation>
        <location evidence="1 6">Mitochondrion</location>
    </subcellularLocation>
</comment>
<evidence type="ECO:0000256" key="6">
    <source>
        <dbReference type="PIRNR" id="PIRNR016262"/>
    </source>
</evidence>
<dbReference type="NCBIfam" id="TIGR00214">
    <property type="entry name" value="lipB"/>
    <property type="match status" value="1"/>
</dbReference>
<evidence type="ECO:0000256" key="9">
    <source>
        <dbReference type="PIRSR" id="PIRSR016262-3"/>
    </source>
</evidence>
<feature type="site" description="Lowers pKa of active site Cys" evidence="9">
    <location>
        <position position="150"/>
    </location>
</feature>
<dbReference type="InterPro" id="IPR004143">
    <property type="entry name" value="BPL_LPL_catalytic"/>
</dbReference>
<dbReference type="Gene3D" id="3.30.930.10">
    <property type="entry name" value="Bira Bifunctional Protein, Domain 2"/>
    <property type="match status" value="1"/>
</dbReference>
<dbReference type="PANTHER" id="PTHR10993">
    <property type="entry name" value="OCTANOYLTRANSFERASE"/>
    <property type="match status" value="1"/>
</dbReference>
<evidence type="ECO:0000313" key="11">
    <source>
        <dbReference type="EMBL" id="KAH7646330.1"/>
    </source>
</evidence>
<evidence type="ECO:0000256" key="7">
    <source>
        <dbReference type="PIRSR" id="PIRSR016262-1"/>
    </source>
</evidence>
<dbReference type="Pfam" id="PF21948">
    <property type="entry name" value="LplA-B_cat"/>
    <property type="match status" value="1"/>
</dbReference>
<keyword evidence="6" id="KW-0496">Mitochondrion</keyword>
<comment type="similarity">
    <text evidence="3 6">Belongs to the LipB family.</text>
</comment>
<dbReference type="AlphaFoldDB" id="A0A9D4SM92"/>
<comment type="function">
    <text evidence="6">Catalyzes the transfer of endogenously produced octanoic acid from octanoyl-acyl-carrier-protein onto the lipoyl domains of lipoate-dependent enzymes. Lipoyl-ACP can also act as a substrate although octanoyl-ACP is likely to be the physiological substrate.</text>
</comment>
<dbReference type="PIRSF" id="PIRSF016262">
    <property type="entry name" value="LPLase"/>
    <property type="match status" value="1"/>
</dbReference>
<accession>A0A9D4SM92</accession>
<dbReference type="GO" id="GO:0005739">
    <property type="term" value="C:mitochondrion"/>
    <property type="evidence" value="ECO:0007669"/>
    <property type="project" value="UniProtKB-SubCell"/>
</dbReference>
<dbReference type="FunFam" id="3.30.930.10:FF:000035">
    <property type="entry name" value="Putative lipoyltransferase 2, mitochondrial"/>
    <property type="match status" value="1"/>
</dbReference>
<evidence type="ECO:0000256" key="4">
    <source>
        <dbReference type="ARBA" id="ARBA00022679"/>
    </source>
</evidence>
<name>A0A9D4SM92_DERFA</name>
<feature type="active site" description="Acyl-thioester intermediate" evidence="7">
    <location>
        <position position="184"/>
    </location>
</feature>
<dbReference type="Proteomes" id="UP000828236">
    <property type="component" value="Unassembled WGS sequence"/>
</dbReference>
<reference evidence="11" key="1">
    <citation type="submission" date="2020-06" db="EMBL/GenBank/DDBJ databases">
        <authorList>
            <person name="Ji K."/>
            <person name="Li J."/>
        </authorList>
    </citation>
    <scope>NUCLEOTIDE SEQUENCE</scope>
    <source>
        <strain evidence="11">JKM2019</strain>
        <tissue evidence="11">Whole body</tissue>
    </source>
</reference>
<evidence type="ECO:0000256" key="3">
    <source>
        <dbReference type="ARBA" id="ARBA00007907"/>
    </source>
</evidence>
<dbReference type="PANTHER" id="PTHR10993:SF7">
    <property type="entry name" value="LIPOYLTRANSFERASE 2, MITOCHONDRIAL-RELATED"/>
    <property type="match status" value="1"/>
</dbReference>
<comment type="pathway">
    <text evidence="2 6">Protein modification; protein lipoylation via endogenous pathway; protein N(6)-(lipoyl)lysine from octanoyl-[acyl-carrier-protein]: step 1/2.</text>
</comment>
<organism evidence="11">
    <name type="scientific">Dermatophagoides farinae</name>
    <name type="common">American house dust mite</name>
    <dbReference type="NCBI Taxonomy" id="6954"/>
    <lineage>
        <taxon>Eukaryota</taxon>
        <taxon>Metazoa</taxon>
        <taxon>Ecdysozoa</taxon>
        <taxon>Arthropoda</taxon>
        <taxon>Chelicerata</taxon>
        <taxon>Arachnida</taxon>
        <taxon>Acari</taxon>
        <taxon>Acariformes</taxon>
        <taxon>Sarcoptiformes</taxon>
        <taxon>Astigmata</taxon>
        <taxon>Psoroptidia</taxon>
        <taxon>Analgoidea</taxon>
        <taxon>Pyroglyphidae</taxon>
        <taxon>Dermatophagoidinae</taxon>
        <taxon>Dermatophagoides</taxon>
    </lineage>
</organism>
<comment type="catalytic activity">
    <reaction evidence="6">
        <text>octanoyl-[ACP] + L-lysyl-[protein] = N(6)-octanoyl-L-lysyl-[protein] + holo-[ACP] + H(+)</text>
        <dbReference type="Rhea" id="RHEA:17665"/>
        <dbReference type="Rhea" id="RHEA-COMP:9636"/>
        <dbReference type="Rhea" id="RHEA-COMP:9685"/>
        <dbReference type="Rhea" id="RHEA-COMP:9752"/>
        <dbReference type="Rhea" id="RHEA-COMP:9928"/>
        <dbReference type="ChEBI" id="CHEBI:15378"/>
        <dbReference type="ChEBI" id="CHEBI:29969"/>
        <dbReference type="ChEBI" id="CHEBI:64479"/>
        <dbReference type="ChEBI" id="CHEBI:78463"/>
        <dbReference type="ChEBI" id="CHEBI:78809"/>
        <dbReference type="EC" id="2.3.1.181"/>
    </reaction>
</comment>
<feature type="binding site" evidence="8">
    <location>
        <begin position="153"/>
        <end position="155"/>
    </location>
    <ligand>
        <name>substrate</name>
    </ligand>
</feature>
<reference evidence="11" key="2">
    <citation type="journal article" date="2021" name="World Allergy Organ. J.">
        <title>Chromosome-level assembly of Dermatophagoides farinae genome and transcriptome reveals two novel allergens Der f 37 and Der f 39.</title>
        <authorList>
            <person name="Chen J."/>
            <person name="Cai Z."/>
            <person name="Fan D."/>
            <person name="Hu J."/>
            <person name="Hou Y."/>
            <person name="He Y."/>
            <person name="Zhang Z."/>
            <person name="Zhao Z."/>
            <person name="Gao P."/>
            <person name="Hu W."/>
            <person name="Sun J."/>
            <person name="Li J."/>
            <person name="Ji K."/>
        </authorList>
    </citation>
    <scope>NUCLEOTIDE SEQUENCE</scope>
    <source>
        <strain evidence="11">JKM2019</strain>
    </source>
</reference>
<dbReference type="NCBIfam" id="NF010925">
    <property type="entry name" value="PRK14345.1"/>
    <property type="match status" value="1"/>
</dbReference>
<dbReference type="InterPro" id="IPR000544">
    <property type="entry name" value="Octanoyltransferase"/>
</dbReference>
<dbReference type="PROSITE" id="PS01313">
    <property type="entry name" value="LIPB"/>
    <property type="match status" value="1"/>
</dbReference>
<comment type="caution">
    <text evidence="11">The sequence shown here is derived from an EMBL/GenBank/DDBJ whole genome shotgun (WGS) entry which is preliminary data.</text>
</comment>
<keyword evidence="5 6" id="KW-0012">Acyltransferase</keyword>
<dbReference type="EMBL" id="SDOV01000001">
    <property type="protein sequence ID" value="KAH7646330.1"/>
    <property type="molecule type" value="Genomic_DNA"/>
</dbReference>
<dbReference type="SUPFAM" id="SSF55681">
    <property type="entry name" value="Class II aaRS and biotin synthetases"/>
    <property type="match status" value="1"/>
</dbReference>
<dbReference type="PROSITE" id="PS51733">
    <property type="entry name" value="BPL_LPL_CATALYTIC"/>
    <property type="match status" value="1"/>
</dbReference>
<dbReference type="InterPro" id="IPR045864">
    <property type="entry name" value="aa-tRNA-synth_II/BPL/LPL"/>
</dbReference>
<evidence type="ECO:0000256" key="8">
    <source>
        <dbReference type="PIRSR" id="PIRSR016262-2"/>
    </source>
</evidence>
<sequence length="226" mass="25739">MYPPKIRVIDLNRLKYSTALYIQQKLFTKVQQESATNSGPNYLIFVEHDPVYTIGIRSKQYSDKEFQEKLRQLEADFSLTNRGGLITFHGHGQLVAYPIVNLKNFPITKNSVKKFVCQLESTIMDVCSEFGIKAARLDGYPGVWVDSERKIAALGIHCSRYVTMHGVAINSNVNLGWFDHIVPCGIEDKSVTSISNELNKNISIDQVKPLFLKHFCDKLECQIEKH</sequence>
<keyword evidence="4 6" id="KW-0808">Transferase</keyword>
<dbReference type="EC" id="2.3.1.181" evidence="6"/>
<evidence type="ECO:0000256" key="5">
    <source>
        <dbReference type="ARBA" id="ARBA00023315"/>
    </source>
</evidence>
<proteinExistence type="inferred from homology"/>
<feature type="binding site" evidence="8">
    <location>
        <begin position="82"/>
        <end position="89"/>
    </location>
    <ligand>
        <name>substrate</name>
    </ligand>
</feature>
<dbReference type="InterPro" id="IPR020605">
    <property type="entry name" value="Octanoyltransferase_CS"/>
</dbReference>
<evidence type="ECO:0000256" key="2">
    <source>
        <dbReference type="ARBA" id="ARBA00004821"/>
    </source>
</evidence>
<dbReference type="GO" id="GO:0009249">
    <property type="term" value="P:protein lipoylation"/>
    <property type="evidence" value="ECO:0007669"/>
    <property type="project" value="InterPro"/>
</dbReference>
<evidence type="ECO:0000259" key="10">
    <source>
        <dbReference type="PROSITE" id="PS51733"/>
    </source>
</evidence>
<dbReference type="GO" id="GO:0033819">
    <property type="term" value="F:lipoyl(octanoyl) transferase activity"/>
    <property type="evidence" value="ECO:0007669"/>
    <property type="project" value="UniProtKB-EC"/>
</dbReference>
<feature type="domain" description="BPL/LPL catalytic" evidence="10">
    <location>
        <begin position="37"/>
        <end position="223"/>
    </location>
</feature>
<gene>
    <name evidence="11" type="ORF">HUG17_1868</name>
</gene>
<evidence type="ECO:0000256" key="1">
    <source>
        <dbReference type="ARBA" id="ARBA00004173"/>
    </source>
</evidence>
<dbReference type="OrthoDB" id="19908at2759"/>
<protein>
    <recommendedName>
        <fullName evidence="6">Octanoyl-[acyl-carrier-protein]:protein N-octanoyltransferase LIPT2, mitochondrial</fullName>
        <ecNumber evidence="6">2.3.1.181</ecNumber>
    </recommendedName>
</protein>
<dbReference type="CDD" id="cd16444">
    <property type="entry name" value="LipB"/>
    <property type="match status" value="1"/>
</dbReference>
<feature type="binding site" evidence="8">
    <location>
        <begin position="166"/>
        <end position="168"/>
    </location>
    <ligand>
        <name>substrate</name>
    </ligand>
</feature>
<dbReference type="HAMAP" id="MF_00013">
    <property type="entry name" value="LipB"/>
    <property type="match status" value="1"/>
</dbReference>